<feature type="domain" description="Transposase IS4-like" evidence="1">
    <location>
        <begin position="260"/>
        <end position="438"/>
    </location>
</feature>
<accession>A0ABW8Z0Z7</accession>
<dbReference type="PANTHER" id="PTHR33408">
    <property type="entry name" value="TRANSPOSASE"/>
    <property type="match status" value="1"/>
</dbReference>
<proteinExistence type="predicted"/>
<feature type="domain" description="Transposase InsH N-terminal" evidence="2">
    <location>
        <begin position="23"/>
        <end position="113"/>
    </location>
</feature>
<evidence type="ECO:0000313" key="4">
    <source>
        <dbReference type="Proteomes" id="UP001629156"/>
    </source>
</evidence>
<dbReference type="Pfam" id="PF01609">
    <property type="entry name" value="DDE_Tnp_1"/>
    <property type="match status" value="1"/>
</dbReference>
<protein>
    <submittedName>
        <fullName evidence="3">IS1182 family transposase</fullName>
    </submittedName>
</protein>
<keyword evidence="4" id="KW-1185">Reference proteome</keyword>
<organism evidence="3 4">
    <name type="scientific">Flavobacterium rhizosphaerae</name>
    <dbReference type="NCBI Taxonomy" id="3163298"/>
    <lineage>
        <taxon>Bacteria</taxon>
        <taxon>Pseudomonadati</taxon>
        <taxon>Bacteroidota</taxon>
        <taxon>Flavobacteriia</taxon>
        <taxon>Flavobacteriales</taxon>
        <taxon>Flavobacteriaceae</taxon>
        <taxon>Flavobacterium</taxon>
    </lineage>
</organism>
<dbReference type="RefSeq" id="WP_408086337.1">
    <property type="nucleotide sequence ID" value="NZ_JBELPZ010000039.1"/>
</dbReference>
<dbReference type="InterPro" id="IPR047629">
    <property type="entry name" value="IS1182_transpos"/>
</dbReference>
<name>A0ABW8Z0Z7_9FLAO</name>
<reference evidence="3 4" key="1">
    <citation type="submission" date="2024-06" db="EMBL/GenBank/DDBJ databases">
        <authorList>
            <person name="Kaempfer P."/>
            <person name="Viver T."/>
        </authorList>
    </citation>
    <scope>NUCLEOTIDE SEQUENCE [LARGE SCALE GENOMIC DNA]</scope>
    <source>
        <strain evidence="3 4">ST-119</strain>
    </source>
</reference>
<evidence type="ECO:0000259" key="1">
    <source>
        <dbReference type="Pfam" id="PF01609"/>
    </source>
</evidence>
<dbReference type="InterPro" id="IPR002559">
    <property type="entry name" value="Transposase_11"/>
</dbReference>
<dbReference type="EMBL" id="JBELPZ010000039">
    <property type="protein sequence ID" value="MFL9846064.1"/>
    <property type="molecule type" value="Genomic_DNA"/>
</dbReference>
<comment type="caution">
    <text evidence="3">The sequence shown here is derived from an EMBL/GenBank/DDBJ whole genome shotgun (WGS) entry which is preliminary data.</text>
</comment>
<dbReference type="Proteomes" id="UP001629156">
    <property type="component" value="Unassembled WGS sequence"/>
</dbReference>
<dbReference type="NCBIfam" id="NF033551">
    <property type="entry name" value="transpos_IS1182"/>
    <property type="match status" value="1"/>
</dbReference>
<sequence>MYNKSKVVFKDYNPKQNFLLPPSLEELIEENHPVRTVSDVIDGLDLQCLIKNYKPGGTSSYHPRMLLKVLVYGYLCNIFSSRRLEEALKQNIHFMWLSGMSRPDHNTINRFRSERLKDEIQSIFTQVVLLLESQGHVSLKTVFTDGTKIEANANRYTFVWGRSIERNKKRIEEQLQDLWRYTQEVAAAESEDKTEVEFKAIDRDAVEKTIEKIDTALKGKKICPKIRQKLNYARKNWPANLEKYAGQQQIMGNRNSFCKTDTDATFMRMKEDHMKNGQLKPGYNLQISTHNQFIVHYSLHPNPNDTRTLPEHIKTFKELYQKLPEELVADAGYGSQENYTLLENEGLQAYVKYNYFDKDTKTGVPSTSLSSPEVAQLRTKAYNLLITDRGKELRKRRCHDVETVFAQIKNNKGFRRYNLRGKAKAEVETALLAMAHNLKKCALRTS</sequence>
<dbReference type="PANTHER" id="PTHR33408:SF2">
    <property type="entry name" value="TRANSPOSASE DDE DOMAIN-CONTAINING PROTEIN"/>
    <property type="match status" value="1"/>
</dbReference>
<evidence type="ECO:0000259" key="2">
    <source>
        <dbReference type="Pfam" id="PF05598"/>
    </source>
</evidence>
<gene>
    <name evidence="3" type="ORF">ABS766_16710</name>
</gene>
<evidence type="ECO:0000313" key="3">
    <source>
        <dbReference type="EMBL" id="MFL9846064.1"/>
    </source>
</evidence>
<dbReference type="InterPro" id="IPR008490">
    <property type="entry name" value="Transposase_InsH_N"/>
</dbReference>
<dbReference type="Pfam" id="PF05598">
    <property type="entry name" value="DUF772"/>
    <property type="match status" value="1"/>
</dbReference>